<evidence type="ECO:0000313" key="1">
    <source>
        <dbReference type="EMBL" id="GFR91080.1"/>
    </source>
</evidence>
<proteinExistence type="predicted"/>
<evidence type="ECO:0008006" key="3">
    <source>
        <dbReference type="Google" id="ProtNLM"/>
    </source>
</evidence>
<accession>A0AAV4H2P9</accession>
<organism evidence="1 2">
    <name type="scientific">Elysia marginata</name>
    <dbReference type="NCBI Taxonomy" id="1093978"/>
    <lineage>
        <taxon>Eukaryota</taxon>
        <taxon>Metazoa</taxon>
        <taxon>Spiralia</taxon>
        <taxon>Lophotrochozoa</taxon>
        <taxon>Mollusca</taxon>
        <taxon>Gastropoda</taxon>
        <taxon>Heterobranchia</taxon>
        <taxon>Euthyneura</taxon>
        <taxon>Panpulmonata</taxon>
        <taxon>Sacoglossa</taxon>
        <taxon>Placobranchoidea</taxon>
        <taxon>Plakobranchidae</taxon>
        <taxon>Elysia</taxon>
    </lineage>
</organism>
<dbReference type="EMBL" id="BMAT01005321">
    <property type="protein sequence ID" value="GFR91080.1"/>
    <property type="molecule type" value="Genomic_DNA"/>
</dbReference>
<reference evidence="1 2" key="1">
    <citation type="journal article" date="2021" name="Elife">
        <title>Chloroplast acquisition without the gene transfer in kleptoplastic sea slugs, Plakobranchus ocellatus.</title>
        <authorList>
            <person name="Maeda T."/>
            <person name="Takahashi S."/>
            <person name="Yoshida T."/>
            <person name="Shimamura S."/>
            <person name="Takaki Y."/>
            <person name="Nagai Y."/>
            <person name="Toyoda A."/>
            <person name="Suzuki Y."/>
            <person name="Arimoto A."/>
            <person name="Ishii H."/>
            <person name="Satoh N."/>
            <person name="Nishiyama T."/>
            <person name="Hasebe M."/>
            <person name="Maruyama T."/>
            <person name="Minagawa J."/>
            <person name="Obokata J."/>
            <person name="Shigenobu S."/>
        </authorList>
    </citation>
    <scope>NUCLEOTIDE SEQUENCE [LARGE SCALE GENOMIC DNA]</scope>
</reference>
<comment type="caution">
    <text evidence="1">The sequence shown here is derived from an EMBL/GenBank/DDBJ whole genome shotgun (WGS) entry which is preliminary data.</text>
</comment>
<gene>
    <name evidence="1" type="ORF">ElyMa_002584100</name>
</gene>
<keyword evidence="2" id="KW-1185">Reference proteome</keyword>
<dbReference type="AlphaFoldDB" id="A0AAV4H2P9"/>
<evidence type="ECO:0000313" key="2">
    <source>
        <dbReference type="Proteomes" id="UP000762676"/>
    </source>
</evidence>
<dbReference type="Proteomes" id="UP000762676">
    <property type="component" value="Unassembled WGS sequence"/>
</dbReference>
<protein>
    <recommendedName>
        <fullName evidence="3">Reverse transcriptase domain-containing protein</fullName>
    </recommendedName>
</protein>
<sequence length="137" mass="15753">MPKRWTFWGLQQLDGQITKGLEEEDANHTEEVGLMLFRQAAKSLLGWQPEGSRIVPAMFKIIKKKISLRAINWYASINEKGEDIKEQFYARLHDVLEKFKAKDITNLIGDLNVPIGNDNMGYEKIMGNQSIGRMNEN</sequence>
<name>A0AAV4H2P9_9GAST</name>